<dbReference type="Pfam" id="PF07992">
    <property type="entry name" value="Pyr_redox_2"/>
    <property type="match status" value="1"/>
</dbReference>
<evidence type="ECO:0000256" key="4">
    <source>
        <dbReference type="PIRSR" id="PIRSR000350-3"/>
    </source>
</evidence>
<dbReference type="PRINTS" id="PR00368">
    <property type="entry name" value="FADPNR"/>
</dbReference>
<keyword evidence="4" id="KW-0547">Nucleotide-binding</keyword>
<protein>
    <submittedName>
        <fullName evidence="8">Glutathione reductase (NADPH)</fullName>
        <ecNumber evidence="8">1.8.1.7</ecNumber>
    </submittedName>
</protein>
<evidence type="ECO:0000313" key="11">
    <source>
        <dbReference type="Proteomes" id="UP001231587"/>
    </source>
</evidence>
<feature type="binding site" evidence="4">
    <location>
        <position position="53"/>
    </location>
    <ligand>
        <name>FAD</name>
        <dbReference type="ChEBI" id="CHEBI:57692"/>
    </ligand>
</feature>
<keyword evidence="3 4" id="KW-0274">FAD</keyword>
<comment type="caution">
    <text evidence="8">The sequence shown here is derived from an EMBL/GenBank/DDBJ whole genome shotgun (WGS) entry which is preliminary data.</text>
</comment>
<dbReference type="PANTHER" id="PTHR43014:SF5">
    <property type="entry name" value="GLUTATHIONE REDUCTASE (NADPH)"/>
    <property type="match status" value="1"/>
</dbReference>
<feature type="disulfide bond" description="Redox-active" evidence="5">
    <location>
        <begin position="44"/>
        <end position="49"/>
    </location>
</feature>
<dbReference type="OrthoDB" id="9800167at2"/>
<dbReference type="InterPro" id="IPR016156">
    <property type="entry name" value="FAD/NAD-linked_Rdtase_dimer_sf"/>
</dbReference>
<accession>A0A9X0YIZ9</accession>
<dbReference type="PIRSF" id="PIRSF000350">
    <property type="entry name" value="Mercury_reductase_MerA"/>
    <property type="match status" value="1"/>
</dbReference>
<dbReference type="EMBL" id="JAGGJQ010000001">
    <property type="protein sequence ID" value="MBP1838753.1"/>
    <property type="molecule type" value="Genomic_DNA"/>
</dbReference>
<dbReference type="Proteomes" id="UP001231587">
    <property type="component" value="Unassembled WGS sequence"/>
</dbReference>
<evidence type="ECO:0000313" key="10">
    <source>
        <dbReference type="Proteomes" id="UP001138672"/>
    </source>
</evidence>
<comment type="similarity">
    <text evidence="1">Belongs to the class-I pyridine nucleotide-disulfide oxidoreductase family.</text>
</comment>
<dbReference type="SUPFAM" id="SSF55424">
    <property type="entry name" value="FAD/NAD-linked reductases, dimerisation (C-terminal) domain"/>
    <property type="match status" value="1"/>
</dbReference>
<feature type="binding site" evidence="4">
    <location>
        <begin position="174"/>
        <end position="181"/>
    </location>
    <ligand>
        <name>NAD(+)</name>
        <dbReference type="ChEBI" id="CHEBI:57540"/>
    </ligand>
</feature>
<dbReference type="InterPro" id="IPR001100">
    <property type="entry name" value="Pyr_nuc-diS_OxRdtase"/>
</dbReference>
<keyword evidence="11" id="KW-1185">Reference proteome</keyword>
<reference evidence="8" key="1">
    <citation type="submission" date="2021-03" db="EMBL/GenBank/DDBJ databases">
        <title>Genomic Encyclopedia of Type Strains, Phase IV (KMG-IV): sequencing the most valuable type-strain genomes for metagenomic binning, comparative biology and taxonomic classification.</title>
        <authorList>
            <person name="Goeker M."/>
        </authorList>
    </citation>
    <scope>NUCLEOTIDE SEQUENCE</scope>
    <source>
        <strain evidence="8">DSM 15523</strain>
        <strain evidence="9 11">DSM 16476</strain>
    </source>
</reference>
<dbReference type="InterPro" id="IPR023753">
    <property type="entry name" value="FAD/NAD-binding_dom"/>
</dbReference>
<evidence type="ECO:0000256" key="2">
    <source>
        <dbReference type="ARBA" id="ARBA00022630"/>
    </source>
</evidence>
<gene>
    <name evidence="8" type="ORF">J2Z56_000649</name>
    <name evidence="9" type="ORF">J2Z57_001699</name>
</gene>
<dbReference type="GO" id="GO:0004362">
    <property type="term" value="F:glutathione-disulfide reductase (NADPH) activity"/>
    <property type="evidence" value="ECO:0007669"/>
    <property type="project" value="UniProtKB-EC"/>
</dbReference>
<dbReference type="RefSeq" id="WP_057779040.1">
    <property type="nucleotide sequence ID" value="NZ_JAGGJQ010000001.1"/>
</dbReference>
<comment type="cofactor">
    <cofactor evidence="4">
        <name>FAD</name>
        <dbReference type="ChEBI" id="CHEBI:57692"/>
    </cofactor>
    <text evidence="4">Binds 1 FAD per subunit.</text>
</comment>
<dbReference type="PANTHER" id="PTHR43014">
    <property type="entry name" value="MERCURIC REDUCTASE"/>
    <property type="match status" value="1"/>
</dbReference>
<name>A0A9X0YIZ9_9FLAO</name>
<dbReference type="Gene3D" id="3.50.50.60">
    <property type="entry name" value="FAD/NAD(P)-binding domain"/>
    <property type="match status" value="2"/>
</dbReference>
<dbReference type="InterPro" id="IPR004099">
    <property type="entry name" value="Pyr_nucl-diS_OxRdtase_dimer"/>
</dbReference>
<evidence type="ECO:0000313" key="9">
    <source>
        <dbReference type="EMBL" id="MDQ0335253.1"/>
    </source>
</evidence>
<feature type="binding site" evidence="4">
    <location>
        <position position="264"/>
    </location>
    <ligand>
        <name>NAD(+)</name>
        <dbReference type="ChEBI" id="CHEBI:57540"/>
    </ligand>
</feature>
<evidence type="ECO:0000256" key="3">
    <source>
        <dbReference type="ARBA" id="ARBA00022827"/>
    </source>
</evidence>
<dbReference type="Gene3D" id="3.30.390.30">
    <property type="match status" value="1"/>
</dbReference>
<feature type="domain" description="FAD/NAD(P)-binding" evidence="7">
    <location>
        <begin position="7"/>
        <end position="321"/>
    </location>
</feature>
<dbReference type="AlphaFoldDB" id="A0A9X0YIZ9"/>
<evidence type="ECO:0000313" key="8">
    <source>
        <dbReference type="EMBL" id="MBP1838753.1"/>
    </source>
</evidence>
<dbReference type="EMBL" id="JAUSUU010000004">
    <property type="protein sequence ID" value="MDQ0335253.1"/>
    <property type="molecule type" value="Genomic_DNA"/>
</dbReference>
<feature type="binding site" evidence="4">
    <location>
        <position position="305"/>
    </location>
    <ligand>
        <name>NAD(+)</name>
        <dbReference type="ChEBI" id="CHEBI:57540"/>
    </ligand>
</feature>
<keyword evidence="8" id="KW-0560">Oxidoreductase</keyword>
<feature type="binding site" evidence="4">
    <location>
        <position position="197"/>
    </location>
    <ligand>
        <name>NAD(+)</name>
        <dbReference type="ChEBI" id="CHEBI:57540"/>
    </ligand>
</feature>
<sequence length="454" mass="50422">MKENKHYDVFVIGSGIAGQTAAKLCVKEGKTVAIADNRAFGGTCALRGCDPKKILLQFSELLHASQLLKDKGVSKLPKIKWKTVQKFKSSFTDSIPPSTEEDLVELGIDMYHQSPVFQSENEILIEGKLISADKFVIATGMIPLDLKIKGQDYLKVSDDILNLKHLPKSATFIGSGYVGMEFASMLATMGCKVTVIEKGPASLTPFDPFLVGILVDYLQTIGITFIYNAEVDSVEKLKKNFKVKYLLDGKKKSVKSRKVFNTAGRVPSVEMLDLEKVNVKFDERGIIVNDYLQSISNPNVFACGDVSSKALPLTPVSGLQGYVASNNIIKDQSKTFEIPPMPSTVFTNPKLSSVGYTEEEALKRFKNIKIYKGDASSWYNAKKENNPVYAYKVLVNERTNEIIGAHLLSTEAHETINLFSMAISQNMTVSEFKKQMFTYPTYTNDLKSMMKDED</sequence>
<dbReference type="InterPro" id="IPR036188">
    <property type="entry name" value="FAD/NAD-bd_sf"/>
</dbReference>
<dbReference type="GO" id="GO:0000166">
    <property type="term" value="F:nucleotide binding"/>
    <property type="evidence" value="ECO:0007669"/>
    <property type="project" value="UniProtKB-KW"/>
</dbReference>
<evidence type="ECO:0000256" key="1">
    <source>
        <dbReference type="ARBA" id="ARBA00007532"/>
    </source>
</evidence>
<dbReference type="Proteomes" id="UP001138672">
    <property type="component" value="Unassembled WGS sequence"/>
</dbReference>
<evidence type="ECO:0000256" key="5">
    <source>
        <dbReference type="PIRSR" id="PIRSR000350-4"/>
    </source>
</evidence>
<evidence type="ECO:0000259" key="6">
    <source>
        <dbReference type="Pfam" id="PF02852"/>
    </source>
</evidence>
<dbReference type="Pfam" id="PF02852">
    <property type="entry name" value="Pyr_redox_dim"/>
    <property type="match status" value="1"/>
</dbReference>
<feature type="domain" description="Pyridine nucleotide-disulphide oxidoreductase dimerisation" evidence="6">
    <location>
        <begin position="341"/>
        <end position="448"/>
    </location>
</feature>
<keyword evidence="2" id="KW-0285">Flavoprotein</keyword>
<evidence type="ECO:0000259" key="7">
    <source>
        <dbReference type="Pfam" id="PF07992"/>
    </source>
</evidence>
<organism evidence="8 10">
    <name type="scientific">Formosa algae</name>
    <dbReference type="NCBI Taxonomy" id="225843"/>
    <lineage>
        <taxon>Bacteria</taxon>
        <taxon>Pseudomonadati</taxon>
        <taxon>Bacteroidota</taxon>
        <taxon>Flavobacteriia</taxon>
        <taxon>Flavobacteriales</taxon>
        <taxon>Flavobacteriaceae</taxon>
        <taxon>Formosa</taxon>
    </lineage>
</organism>
<proteinExistence type="inferred from homology"/>
<keyword evidence="4" id="KW-0520">NAD</keyword>
<dbReference type="PRINTS" id="PR00411">
    <property type="entry name" value="PNDRDTASEI"/>
</dbReference>
<dbReference type="EC" id="1.8.1.7" evidence="8"/>
<dbReference type="SUPFAM" id="SSF51905">
    <property type="entry name" value="FAD/NAD(P)-binding domain"/>
    <property type="match status" value="1"/>
</dbReference>